<name>A0A9W8PFQ9_9HYPO</name>
<organism evidence="1 2">
    <name type="scientific">Fusarium irregulare</name>
    <dbReference type="NCBI Taxonomy" id="2494466"/>
    <lineage>
        <taxon>Eukaryota</taxon>
        <taxon>Fungi</taxon>
        <taxon>Dikarya</taxon>
        <taxon>Ascomycota</taxon>
        <taxon>Pezizomycotina</taxon>
        <taxon>Sordariomycetes</taxon>
        <taxon>Hypocreomycetidae</taxon>
        <taxon>Hypocreales</taxon>
        <taxon>Nectriaceae</taxon>
        <taxon>Fusarium</taxon>
        <taxon>Fusarium incarnatum-equiseti species complex</taxon>
    </lineage>
</organism>
<reference evidence="1" key="1">
    <citation type="submission" date="2022-10" db="EMBL/GenBank/DDBJ databases">
        <title>Fusarium specimens isolated from Avocado Roots.</title>
        <authorList>
            <person name="Stajich J."/>
            <person name="Roper C."/>
            <person name="Heimlech-Rivalta G."/>
        </authorList>
    </citation>
    <scope>NUCLEOTIDE SEQUENCE</scope>
    <source>
        <strain evidence="1">CF00143</strain>
    </source>
</reference>
<accession>A0A9W8PFQ9</accession>
<dbReference type="AlphaFoldDB" id="A0A9W8PFQ9"/>
<comment type="caution">
    <text evidence="1">The sequence shown here is derived from an EMBL/GenBank/DDBJ whole genome shotgun (WGS) entry which is preliminary data.</text>
</comment>
<dbReference type="Proteomes" id="UP001152130">
    <property type="component" value="Unassembled WGS sequence"/>
</dbReference>
<dbReference type="EMBL" id="JAPDHF010000021">
    <property type="protein sequence ID" value="KAJ4005446.1"/>
    <property type="molecule type" value="Genomic_DNA"/>
</dbReference>
<dbReference type="OrthoDB" id="5091671at2759"/>
<evidence type="ECO:0000313" key="2">
    <source>
        <dbReference type="Proteomes" id="UP001152130"/>
    </source>
</evidence>
<evidence type="ECO:0000313" key="1">
    <source>
        <dbReference type="EMBL" id="KAJ4005446.1"/>
    </source>
</evidence>
<proteinExistence type="predicted"/>
<keyword evidence="2" id="KW-1185">Reference proteome</keyword>
<gene>
    <name evidence="1" type="ORF">NW766_010994</name>
</gene>
<sequence>MPTAYLCRVDYVPLLKADGTAIANFPLNYEAVRDLDDQTIDALLTNLDVDFKGLDLYNKMCRFLYEIGVKSIPAGIL</sequence>
<protein>
    <submittedName>
        <fullName evidence="1">Uncharacterized protein</fullName>
    </submittedName>
</protein>